<gene>
    <name evidence="1" type="ORF">A4A49_65613</name>
</gene>
<proteinExistence type="predicted"/>
<protein>
    <recommendedName>
        <fullName evidence="3">Endonuclease/exonuclease/phosphatase domain-containing protein</fullName>
    </recommendedName>
</protein>
<organism evidence="1 2">
    <name type="scientific">Nicotiana attenuata</name>
    <name type="common">Coyote tobacco</name>
    <dbReference type="NCBI Taxonomy" id="49451"/>
    <lineage>
        <taxon>Eukaryota</taxon>
        <taxon>Viridiplantae</taxon>
        <taxon>Streptophyta</taxon>
        <taxon>Embryophyta</taxon>
        <taxon>Tracheophyta</taxon>
        <taxon>Spermatophyta</taxon>
        <taxon>Magnoliopsida</taxon>
        <taxon>eudicotyledons</taxon>
        <taxon>Gunneridae</taxon>
        <taxon>Pentapetalae</taxon>
        <taxon>asterids</taxon>
        <taxon>lamiids</taxon>
        <taxon>Solanales</taxon>
        <taxon>Solanaceae</taxon>
        <taxon>Nicotianoideae</taxon>
        <taxon>Nicotianeae</taxon>
        <taxon>Nicotiana</taxon>
    </lineage>
</organism>
<feature type="non-terminal residue" evidence="1">
    <location>
        <position position="1"/>
    </location>
</feature>
<evidence type="ECO:0000313" key="1">
    <source>
        <dbReference type="EMBL" id="OIT38852.1"/>
    </source>
</evidence>
<dbReference type="Proteomes" id="UP000187609">
    <property type="component" value="Unassembled WGS sequence"/>
</dbReference>
<dbReference type="Gramene" id="OIT38852">
    <property type="protein sequence ID" value="OIT38852"/>
    <property type="gene ID" value="A4A49_65613"/>
</dbReference>
<evidence type="ECO:0008006" key="3">
    <source>
        <dbReference type="Google" id="ProtNLM"/>
    </source>
</evidence>
<dbReference type="PANTHER" id="PTHR33710">
    <property type="entry name" value="BNAC02G09200D PROTEIN"/>
    <property type="match status" value="1"/>
</dbReference>
<dbReference type="AlphaFoldDB" id="A0A314LB99"/>
<dbReference type="Gene3D" id="3.60.10.10">
    <property type="entry name" value="Endonuclease/exonuclease/phosphatase"/>
    <property type="match status" value="1"/>
</dbReference>
<sequence length="75" mass="8207">IAEDCGLTDLGYYGPRYTWSNGRGPCAIVWKRLDRGLANDNWLAAYPATNISHLASTGSDHSPLLMEMNIRPGNA</sequence>
<keyword evidence="2" id="KW-1185">Reference proteome</keyword>
<comment type="caution">
    <text evidence="1">The sequence shown here is derived from an EMBL/GenBank/DDBJ whole genome shotgun (WGS) entry which is preliminary data.</text>
</comment>
<accession>A0A314LB99</accession>
<dbReference type="PANTHER" id="PTHR33710:SF54">
    <property type="entry name" value="NON-LTR RETROELEMENT REVERSE TRANSCRIPTASE"/>
    <property type="match status" value="1"/>
</dbReference>
<dbReference type="InterPro" id="IPR036691">
    <property type="entry name" value="Endo/exonu/phosph_ase_sf"/>
</dbReference>
<name>A0A314LB99_NICAT</name>
<dbReference type="SUPFAM" id="SSF56219">
    <property type="entry name" value="DNase I-like"/>
    <property type="match status" value="1"/>
</dbReference>
<evidence type="ECO:0000313" key="2">
    <source>
        <dbReference type="Proteomes" id="UP000187609"/>
    </source>
</evidence>
<feature type="non-terminal residue" evidence="1">
    <location>
        <position position="75"/>
    </location>
</feature>
<reference evidence="1" key="1">
    <citation type="submission" date="2016-11" db="EMBL/GenBank/DDBJ databases">
        <title>The genome of Nicotiana attenuata.</title>
        <authorList>
            <person name="Xu S."/>
            <person name="Brockmoeller T."/>
            <person name="Gaquerel E."/>
            <person name="Navarro A."/>
            <person name="Kuhl H."/>
            <person name="Gase K."/>
            <person name="Ling Z."/>
            <person name="Zhou W."/>
            <person name="Kreitzer C."/>
            <person name="Stanke M."/>
            <person name="Tang H."/>
            <person name="Lyons E."/>
            <person name="Pandey P."/>
            <person name="Pandey S.P."/>
            <person name="Timmermann B."/>
            <person name="Baldwin I.T."/>
        </authorList>
    </citation>
    <scope>NUCLEOTIDE SEQUENCE [LARGE SCALE GENOMIC DNA]</scope>
    <source>
        <strain evidence="1">UT</strain>
    </source>
</reference>
<dbReference type="EMBL" id="MJEQ01000166">
    <property type="protein sequence ID" value="OIT38852.1"/>
    <property type="molecule type" value="Genomic_DNA"/>
</dbReference>